<feature type="transmembrane region" description="Helical" evidence="10">
    <location>
        <begin position="210"/>
        <end position="234"/>
    </location>
</feature>
<evidence type="ECO:0000313" key="12">
    <source>
        <dbReference type="Proteomes" id="UP000294933"/>
    </source>
</evidence>
<dbReference type="PRINTS" id="PR00899">
    <property type="entry name" value="GPCRSTE3"/>
</dbReference>
<accession>A0A4Y7QI82</accession>
<dbReference type="Pfam" id="PF02076">
    <property type="entry name" value="STE3"/>
    <property type="match status" value="1"/>
</dbReference>
<reference evidence="11 12" key="1">
    <citation type="submission" date="2018-06" db="EMBL/GenBank/DDBJ databases">
        <title>A transcriptomic atlas of mushroom development highlights an independent origin of complex multicellularity.</title>
        <authorList>
            <consortium name="DOE Joint Genome Institute"/>
            <person name="Krizsan K."/>
            <person name="Almasi E."/>
            <person name="Merenyi Z."/>
            <person name="Sahu N."/>
            <person name="Viragh M."/>
            <person name="Koszo T."/>
            <person name="Mondo S."/>
            <person name="Kiss B."/>
            <person name="Balint B."/>
            <person name="Kues U."/>
            <person name="Barry K."/>
            <person name="Hegedus J.C."/>
            <person name="Henrissat B."/>
            <person name="Johnson J."/>
            <person name="Lipzen A."/>
            <person name="Ohm R."/>
            <person name="Nagy I."/>
            <person name="Pangilinan J."/>
            <person name="Yan J."/>
            <person name="Xiong Y."/>
            <person name="Grigoriev I.V."/>
            <person name="Hibbett D.S."/>
            <person name="Nagy L.G."/>
        </authorList>
    </citation>
    <scope>NUCLEOTIDE SEQUENCE [LARGE SCALE GENOMIC DNA]</scope>
    <source>
        <strain evidence="11 12">SZMC22713</strain>
    </source>
</reference>
<dbReference type="AlphaFoldDB" id="A0A4Y7QI82"/>
<dbReference type="Proteomes" id="UP000294933">
    <property type="component" value="Unassembled WGS sequence"/>
</dbReference>
<keyword evidence="8 11" id="KW-0675">Receptor</keyword>
<keyword evidence="6" id="KW-0297">G-protein coupled receptor</keyword>
<evidence type="ECO:0000256" key="4">
    <source>
        <dbReference type="ARBA" id="ARBA00022692"/>
    </source>
</evidence>
<keyword evidence="9" id="KW-0807">Transducer</keyword>
<evidence type="ECO:0000256" key="3">
    <source>
        <dbReference type="ARBA" id="ARBA00022507"/>
    </source>
</evidence>
<name>A0A4Y7QI82_9AGAM</name>
<evidence type="ECO:0000256" key="2">
    <source>
        <dbReference type="ARBA" id="ARBA00011085"/>
    </source>
</evidence>
<keyword evidence="12" id="KW-1185">Reference proteome</keyword>
<evidence type="ECO:0000256" key="9">
    <source>
        <dbReference type="ARBA" id="ARBA00023224"/>
    </source>
</evidence>
<protein>
    <submittedName>
        <fullName evidence="11">Fungal pheromone STE3G-protein-coupled receptor</fullName>
    </submittedName>
</protein>
<dbReference type="GO" id="GO:0000750">
    <property type="term" value="P:pheromone-dependent signal transduction involved in conjugation with cellular fusion"/>
    <property type="evidence" value="ECO:0007669"/>
    <property type="project" value="TreeGrafter"/>
</dbReference>
<proteinExistence type="inferred from homology"/>
<dbReference type="CDD" id="cd14966">
    <property type="entry name" value="7tmD_STE3"/>
    <property type="match status" value="1"/>
</dbReference>
<dbReference type="PRINTS" id="PR00901">
    <property type="entry name" value="PHEROMONEBAR"/>
</dbReference>
<feature type="transmembrane region" description="Helical" evidence="10">
    <location>
        <begin position="144"/>
        <end position="160"/>
    </location>
</feature>
<keyword evidence="4 10" id="KW-0812">Transmembrane</keyword>
<dbReference type="PANTHER" id="PTHR28097:SF1">
    <property type="entry name" value="PHEROMONE A FACTOR RECEPTOR"/>
    <property type="match status" value="1"/>
</dbReference>
<dbReference type="InterPro" id="IPR000481">
    <property type="entry name" value="GPCR_Pheromne_B_alpha_rcpt"/>
</dbReference>
<evidence type="ECO:0000313" key="11">
    <source>
        <dbReference type="EMBL" id="TDL26971.1"/>
    </source>
</evidence>
<comment type="similarity">
    <text evidence="2">Belongs to the G-protein coupled receptor 4 family.</text>
</comment>
<keyword evidence="7 10" id="KW-0472">Membrane</keyword>
<dbReference type="VEuPathDB" id="FungiDB:BD410DRAFT_715110"/>
<evidence type="ECO:0000256" key="5">
    <source>
        <dbReference type="ARBA" id="ARBA00022989"/>
    </source>
</evidence>
<sequence length="321" mass="36569">MLDPAYPAFSIFAFLGLIAALLPLTWLRVTHHHVGVFIYMFWLALACLNQFINSIIWRDNAINWAPVWCDISYRLIIGVNVGLPLAALCIVRRLYHIYANDIVRTAQKLTHLKVRRETIEDLAIGIGLPVIDMALGKNITGRRFNIFEGIGCYVATYNVWPAYPLVIALPLIISVVPAVYSGLTLYTFFTKRSELERSFGSVIMQREYCLRLVGLAFCNIIFTGPLSVFVIVMMSRDINPYIGWDNTHSYYSIVRQVPSMIWRANHILAIELESFRWANILCAVVFFAIFGLSGEGLRTYKRAFWSVARVFGVKHSTDESE</sequence>
<dbReference type="PANTHER" id="PTHR28097">
    <property type="entry name" value="PHEROMONE A FACTOR RECEPTOR"/>
    <property type="match status" value="1"/>
</dbReference>
<evidence type="ECO:0000256" key="7">
    <source>
        <dbReference type="ARBA" id="ARBA00023136"/>
    </source>
</evidence>
<dbReference type="GO" id="GO:0004934">
    <property type="term" value="F:mating-type alpha-factor pheromone receptor activity"/>
    <property type="evidence" value="ECO:0007669"/>
    <property type="project" value="InterPro"/>
</dbReference>
<comment type="subcellular location">
    <subcellularLocation>
        <location evidence="1">Membrane</location>
        <topology evidence="1">Multi-pass membrane protein</topology>
    </subcellularLocation>
</comment>
<dbReference type="OrthoDB" id="2874149at2759"/>
<dbReference type="GO" id="GO:0005886">
    <property type="term" value="C:plasma membrane"/>
    <property type="evidence" value="ECO:0007669"/>
    <property type="project" value="TreeGrafter"/>
</dbReference>
<dbReference type="InterPro" id="IPR001499">
    <property type="entry name" value="GPCR_STE3"/>
</dbReference>
<feature type="transmembrane region" description="Helical" evidence="10">
    <location>
        <begin position="166"/>
        <end position="189"/>
    </location>
</feature>
<dbReference type="EMBL" id="ML170160">
    <property type="protein sequence ID" value="TDL26971.1"/>
    <property type="molecule type" value="Genomic_DNA"/>
</dbReference>
<evidence type="ECO:0000256" key="6">
    <source>
        <dbReference type="ARBA" id="ARBA00023040"/>
    </source>
</evidence>
<evidence type="ECO:0000256" key="1">
    <source>
        <dbReference type="ARBA" id="ARBA00004141"/>
    </source>
</evidence>
<gene>
    <name evidence="11" type="ORF">BD410DRAFT_715110</name>
</gene>
<organism evidence="11 12">
    <name type="scientific">Rickenella mellea</name>
    <dbReference type="NCBI Taxonomy" id="50990"/>
    <lineage>
        <taxon>Eukaryota</taxon>
        <taxon>Fungi</taxon>
        <taxon>Dikarya</taxon>
        <taxon>Basidiomycota</taxon>
        <taxon>Agaricomycotina</taxon>
        <taxon>Agaricomycetes</taxon>
        <taxon>Hymenochaetales</taxon>
        <taxon>Rickenellaceae</taxon>
        <taxon>Rickenella</taxon>
    </lineage>
</organism>
<feature type="transmembrane region" description="Helical" evidence="10">
    <location>
        <begin position="6"/>
        <end position="27"/>
    </location>
</feature>
<keyword evidence="3" id="KW-0589">Pheromone response</keyword>
<feature type="transmembrane region" description="Helical" evidence="10">
    <location>
        <begin position="34"/>
        <end position="52"/>
    </location>
</feature>
<keyword evidence="5 10" id="KW-1133">Transmembrane helix</keyword>
<evidence type="ECO:0000256" key="8">
    <source>
        <dbReference type="ARBA" id="ARBA00023170"/>
    </source>
</evidence>
<feature type="transmembrane region" description="Helical" evidence="10">
    <location>
        <begin position="72"/>
        <end position="91"/>
    </location>
</feature>
<evidence type="ECO:0000256" key="10">
    <source>
        <dbReference type="SAM" id="Phobius"/>
    </source>
</evidence>
<feature type="transmembrane region" description="Helical" evidence="10">
    <location>
        <begin position="275"/>
        <end position="292"/>
    </location>
</feature>